<dbReference type="RefSeq" id="WP_018021562.1">
    <property type="nucleotide sequence ID" value="NZ_AQUX01000002.1"/>
</dbReference>
<accession>A0A097ID83</accession>
<reference evidence="1 2" key="1">
    <citation type="submission" date="2013-09" db="EMBL/GenBank/DDBJ databases">
        <title>Complete genome sequence of Corynebacterium doosanense CAU 212(T) (=DSM 45436(T)), isolated from activated sludge.</title>
        <authorList>
            <person name="Schaffert L."/>
            <person name="Albersmeier A."/>
            <person name="Kalinowski J."/>
            <person name="Ruckert C."/>
        </authorList>
    </citation>
    <scope>NUCLEOTIDE SEQUENCE [LARGE SCALE GENOMIC DNA]</scope>
    <source>
        <strain evidence="1 2">CAU 212</strain>
    </source>
</reference>
<proteinExistence type="predicted"/>
<organism evidence="1 2">
    <name type="scientific">Corynebacterium doosanense CAU 212 = DSM 45436</name>
    <dbReference type="NCBI Taxonomy" id="558173"/>
    <lineage>
        <taxon>Bacteria</taxon>
        <taxon>Bacillati</taxon>
        <taxon>Actinomycetota</taxon>
        <taxon>Actinomycetes</taxon>
        <taxon>Mycobacteriales</taxon>
        <taxon>Corynebacteriaceae</taxon>
        <taxon>Corynebacterium</taxon>
    </lineage>
</organism>
<dbReference type="KEGG" id="cdo:CDOO_01430"/>
<dbReference type="STRING" id="558173.CDOO_01430"/>
<protein>
    <submittedName>
        <fullName evidence="1">Uncharacterized protein</fullName>
    </submittedName>
</protein>
<dbReference type="AlphaFoldDB" id="A0A097ID83"/>
<dbReference type="eggNOG" id="ENOG5032REF">
    <property type="taxonomic scope" value="Bacteria"/>
</dbReference>
<dbReference type="EMBL" id="CP006764">
    <property type="protein sequence ID" value="AIT60098.1"/>
    <property type="molecule type" value="Genomic_DNA"/>
</dbReference>
<dbReference type="HOGENOM" id="CLU_118024_0_0_11"/>
<dbReference type="Proteomes" id="UP000029914">
    <property type="component" value="Chromosome"/>
</dbReference>
<sequence length="183" mass="19658">MQFEETAFWLSEIMPAQLELRQVNGARVGTATLDDGRALAATADFSDTDTGLMTDDEPQRDVRCELMVTAQVSEAEAASAVLAAAAVLQGAGGMVPARPGILLPGVGGAAGLIGVSVAHGLLMAPRLWGEQTPHVAEENRMTLMLEVVMLTEEEYQIGVQSGVDTLLRRLRRRGADLDDWRRE</sequence>
<evidence type="ECO:0000313" key="2">
    <source>
        <dbReference type="Proteomes" id="UP000029914"/>
    </source>
</evidence>
<keyword evidence="2" id="KW-1185">Reference proteome</keyword>
<gene>
    <name evidence="1" type="ORF">CDOO_01430</name>
</gene>
<evidence type="ECO:0000313" key="1">
    <source>
        <dbReference type="EMBL" id="AIT60098.1"/>
    </source>
</evidence>
<name>A0A097ID83_9CORY</name>